<dbReference type="Pfam" id="PF00520">
    <property type="entry name" value="Ion_trans"/>
    <property type="match status" value="1"/>
</dbReference>
<dbReference type="Gene3D" id="1.10.287.70">
    <property type="match status" value="1"/>
</dbReference>
<keyword evidence="4 5" id="KW-0472">Membrane</keyword>
<dbReference type="GO" id="GO:0019228">
    <property type="term" value="P:neuronal action potential"/>
    <property type="evidence" value="ECO:0007669"/>
    <property type="project" value="TreeGrafter"/>
</dbReference>
<evidence type="ECO:0000256" key="3">
    <source>
        <dbReference type="ARBA" id="ARBA00022989"/>
    </source>
</evidence>
<evidence type="ECO:0000313" key="9">
    <source>
        <dbReference type="Proteomes" id="UP000564407"/>
    </source>
</evidence>
<feature type="non-terminal residue" evidence="8">
    <location>
        <position position="332"/>
    </location>
</feature>
<dbReference type="SUPFAM" id="SSF81324">
    <property type="entry name" value="Voltage-gated potassium channels"/>
    <property type="match status" value="1"/>
</dbReference>
<organism evidence="8 9">
    <name type="scientific">Malurus elegans</name>
    <name type="common">Red-winged fairywren</name>
    <dbReference type="NCBI Taxonomy" id="720584"/>
    <lineage>
        <taxon>Eukaryota</taxon>
        <taxon>Metazoa</taxon>
        <taxon>Chordata</taxon>
        <taxon>Craniata</taxon>
        <taxon>Vertebrata</taxon>
        <taxon>Euteleostomi</taxon>
        <taxon>Archelosauria</taxon>
        <taxon>Archosauria</taxon>
        <taxon>Dinosauria</taxon>
        <taxon>Saurischia</taxon>
        <taxon>Theropoda</taxon>
        <taxon>Coelurosauria</taxon>
        <taxon>Aves</taxon>
        <taxon>Neognathae</taxon>
        <taxon>Neoaves</taxon>
        <taxon>Telluraves</taxon>
        <taxon>Australaves</taxon>
        <taxon>Passeriformes</taxon>
        <taxon>Meliphagoidea</taxon>
        <taxon>Maluridae</taxon>
        <taxon>Malurus</taxon>
    </lineage>
</organism>
<proteinExistence type="predicted"/>
<dbReference type="InterPro" id="IPR027359">
    <property type="entry name" value="Volt_channel_dom_sf"/>
</dbReference>
<evidence type="ECO:0000259" key="7">
    <source>
        <dbReference type="Pfam" id="PF06512"/>
    </source>
</evidence>
<dbReference type="EMBL" id="VZRP01000408">
    <property type="protein sequence ID" value="NWV58772.1"/>
    <property type="molecule type" value="Genomic_DNA"/>
</dbReference>
<keyword evidence="2 5" id="KW-0812">Transmembrane</keyword>
<dbReference type="AlphaFoldDB" id="A0A7K6G662"/>
<keyword evidence="9" id="KW-1185">Reference proteome</keyword>
<evidence type="ECO:0000256" key="2">
    <source>
        <dbReference type="ARBA" id="ARBA00022692"/>
    </source>
</evidence>
<evidence type="ECO:0000256" key="4">
    <source>
        <dbReference type="ARBA" id="ARBA00023136"/>
    </source>
</evidence>
<evidence type="ECO:0000256" key="1">
    <source>
        <dbReference type="ARBA" id="ARBA00004141"/>
    </source>
</evidence>
<sequence length="332" mass="37227">VFTGIFAAEMVLKIIAMHPFYYFQVGWNIFDSFIVTLSLVELFLSNVDGLSVLRSFRLLRVFKLAKSWPTLNMLIKIIGNSVGALGNLTLVLAIIVFIFAVVGMQLFGKSYMERVCKISSDCELPRWHMHDFFHSFLIVFRVLCGEWIETMWDCMEVAGQAMCLTVFMMVMVIGNLVVCSQNIFTINLEYESSFSSDNLAATEDDNEMNNLQIAVARIQKGIDYVKKKAGECVQKSCLGKTAAGNPRTATHQLNCERHHRVSNCAVTELTIDTNYHKNENGMATVIGGSDYPSFINNPSLTVTVPIAVGESDFEHLNTEEFSSDSDLEESKE</sequence>
<protein>
    <submittedName>
        <fullName evidence="8">SCN2A protein</fullName>
    </submittedName>
</protein>
<dbReference type="InterPro" id="IPR005821">
    <property type="entry name" value="Ion_trans_dom"/>
</dbReference>
<dbReference type="GO" id="GO:0001518">
    <property type="term" value="C:voltage-gated sodium channel complex"/>
    <property type="evidence" value="ECO:0007669"/>
    <property type="project" value="InterPro"/>
</dbReference>
<evidence type="ECO:0000256" key="5">
    <source>
        <dbReference type="SAM" id="Phobius"/>
    </source>
</evidence>
<dbReference type="GO" id="GO:0005248">
    <property type="term" value="F:voltage-gated sodium channel activity"/>
    <property type="evidence" value="ECO:0007669"/>
    <property type="project" value="InterPro"/>
</dbReference>
<reference evidence="8 9" key="1">
    <citation type="submission" date="2019-09" db="EMBL/GenBank/DDBJ databases">
        <title>Bird 10,000 Genomes (B10K) Project - Family phase.</title>
        <authorList>
            <person name="Zhang G."/>
        </authorList>
    </citation>
    <scope>NUCLEOTIDE SEQUENCE [LARGE SCALE GENOMIC DNA]</scope>
    <source>
        <strain evidence="8">B10K-DU-029-44</strain>
        <tissue evidence="8">Heart</tissue>
    </source>
</reference>
<keyword evidence="3 5" id="KW-1133">Transmembrane helix</keyword>
<dbReference type="InterPro" id="IPR010526">
    <property type="entry name" value="Na_trans_assoc_dom"/>
</dbReference>
<feature type="domain" description="Ion transport" evidence="6">
    <location>
        <begin position="1"/>
        <end position="178"/>
    </location>
</feature>
<dbReference type="Pfam" id="PF06512">
    <property type="entry name" value="Na_trans_assoc"/>
    <property type="match status" value="1"/>
</dbReference>
<comment type="subcellular location">
    <subcellularLocation>
        <location evidence="1">Membrane</location>
        <topology evidence="1">Multi-pass membrane protein</topology>
    </subcellularLocation>
</comment>
<dbReference type="PANTHER" id="PTHR10037">
    <property type="entry name" value="VOLTAGE-GATED CATION CHANNEL CALCIUM AND SODIUM"/>
    <property type="match status" value="1"/>
</dbReference>
<dbReference type="FunFam" id="1.10.287.70:FF:000049">
    <property type="entry name" value="Voltage-dependent sodium channel 2"/>
    <property type="match status" value="1"/>
</dbReference>
<dbReference type="InterPro" id="IPR043203">
    <property type="entry name" value="VGCC_Ca_Na"/>
</dbReference>
<dbReference type="PANTHER" id="PTHR10037:SF278">
    <property type="entry name" value="SODIUM CHANNEL PROTEIN TYPE 2 SUBUNIT ALPHA"/>
    <property type="match status" value="1"/>
</dbReference>
<name>A0A7K6G662_9PASS</name>
<comment type="caution">
    <text evidence="8">The sequence shown here is derived from an EMBL/GenBank/DDBJ whole genome shotgun (WGS) entry which is preliminary data.</text>
</comment>
<evidence type="ECO:0000259" key="6">
    <source>
        <dbReference type="Pfam" id="PF00520"/>
    </source>
</evidence>
<dbReference type="GO" id="GO:0086010">
    <property type="term" value="P:membrane depolarization during action potential"/>
    <property type="evidence" value="ECO:0007669"/>
    <property type="project" value="TreeGrafter"/>
</dbReference>
<feature type="non-terminal residue" evidence="8">
    <location>
        <position position="1"/>
    </location>
</feature>
<feature type="transmembrane region" description="Helical" evidence="5">
    <location>
        <begin position="157"/>
        <end position="178"/>
    </location>
</feature>
<feature type="transmembrane region" description="Helical" evidence="5">
    <location>
        <begin position="74"/>
        <end position="107"/>
    </location>
</feature>
<dbReference type="Proteomes" id="UP000564407">
    <property type="component" value="Unassembled WGS sequence"/>
</dbReference>
<feature type="transmembrane region" description="Helical" evidence="5">
    <location>
        <begin position="29"/>
        <end position="53"/>
    </location>
</feature>
<dbReference type="Gene3D" id="1.20.120.350">
    <property type="entry name" value="Voltage-gated potassium channels. Chain C"/>
    <property type="match status" value="1"/>
</dbReference>
<feature type="domain" description="Sodium ion transport-associated" evidence="7">
    <location>
        <begin position="205"/>
        <end position="331"/>
    </location>
</feature>
<evidence type="ECO:0000313" key="8">
    <source>
        <dbReference type="EMBL" id="NWV58772.1"/>
    </source>
</evidence>
<accession>A0A7K6G662</accession>
<gene>
    <name evidence="8" type="primary">Scn2a_0</name>
    <name evidence="8" type="ORF">MALELE_R08821</name>
</gene>